<name>A0ABM8EPK0_9BACT</name>
<dbReference type="PROSITE" id="PS50076">
    <property type="entry name" value="DNAJ_2"/>
    <property type="match status" value="1"/>
</dbReference>
<keyword evidence="1" id="KW-0175">Coiled coil</keyword>
<reference evidence="4 5" key="1">
    <citation type="submission" date="2022-12" db="EMBL/GenBank/DDBJ databases">
        <title>Polyphasic characterization of Geotalea uranireducens NIT-SL11 newly isolated from a complex of sewage sludge and microbially reduced graphene oxide.</title>
        <authorList>
            <person name="Xie L."/>
            <person name="Yoshida N."/>
            <person name="Meng L."/>
        </authorList>
    </citation>
    <scope>NUCLEOTIDE SEQUENCE [LARGE SCALE GENOMIC DNA]</scope>
    <source>
        <strain evidence="4 5">NIT-SL11</strain>
    </source>
</reference>
<dbReference type="Proteomes" id="UP001317705">
    <property type="component" value="Chromosome"/>
</dbReference>
<dbReference type="InterPro" id="IPR036869">
    <property type="entry name" value="J_dom_sf"/>
</dbReference>
<accession>A0ABM8EPK0</accession>
<feature type="domain" description="J" evidence="3">
    <location>
        <begin position="100"/>
        <end position="171"/>
    </location>
</feature>
<proteinExistence type="predicted"/>
<evidence type="ECO:0000256" key="2">
    <source>
        <dbReference type="SAM" id="MobiDB-lite"/>
    </source>
</evidence>
<dbReference type="SUPFAM" id="SSF46565">
    <property type="entry name" value="Chaperone J-domain"/>
    <property type="match status" value="1"/>
</dbReference>
<feature type="region of interest" description="Disordered" evidence="2">
    <location>
        <begin position="69"/>
        <end position="112"/>
    </location>
</feature>
<evidence type="ECO:0000259" key="3">
    <source>
        <dbReference type="PROSITE" id="PS50076"/>
    </source>
</evidence>
<gene>
    <name evidence="4" type="ORF">GURASL_33120</name>
</gene>
<dbReference type="InterPro" id="IPR001623">
    <property type="entry name" value="DnaJ_domain"/>
</dbReference>
<feature type="compositionally biased region" description="Basic and acidic residues" evidence="2">
    <location>
        <begin position="86"/>
        <end position="106"/>
    </location>
</feature>
<evidence type="ECO:0000256" key="1">
    <source>
        <dbReference type="SAM" id="Coils"/>
    </source>
</evidence>
<sequence length="441" mass="49981">MKAGAKRSPSQDELELERKRREFHTLEHRLVRLEHDLEDLREEVREFEKLYAEKMAERIAELDQLKRELAETAPAGEGTEPEEAAEGGRQRYGFREEPPEQEEIPRIRPTVGSGDGEGIKEIYRRVAKAIHPDLAANEDERKRRQKLMAEANRAYAEEDRVTLRAIMEEWETDPETAVAIGTAGELALVIRRINRLGERIRAVELEIARLRNSELYRLIQRVEEARWRGRDMIAEMGARLDAEILAACRILNERGRAAREQAEESRATFRVVHFPGDRPLGTLFVRERNSGSFLDWKRLGEALGNVAVPAGKALRLDVQDEATADLARLDSLGPYDLQACFIYGGRDADLAPLLRFKGIEELYLSGDGITSDGITRLQELRSLERLYLYDTAVGDAGIVSLRQLPRLRSLTLCNTPVSEAGLDRLKLAAPACRVVRLRSGR</sequence>
<dbReference type="Gene3D" id="3.80.10.10">
    <property type="entry name" value="Ribonuclease Inhibitor"/>
    <property type="match status" value="1"/>
</dbReference>
<organism evidence="4 5">
    <name type="scientific">Geotalea uraniireducens</name>
    <dbReference type="NCBI Taxonomy" id="351604"/>
    <lineage>
        <taxon>Bacteria</taxon>
        <taxon>Pseudomonadati</taxon>
        <taxon>Thermodesulfobacteriota</taxon>
        <taxon>Desulfuromonadia</taxon>
        <taxon>Geobacterales</taxon>
        <taxon>Geobacteraceae</taxon>
        <taxon>Geotalea</taxon>
    </lineage>
</organism>
<feature type="coiled-coil region" evidence="1">
    <location>
        <begin position="193"/>
        <end position="225"/>
    </location>
</feature>
<protein>
    <recommendedName>
        <fullName evidence="3">J domain-containing protein</fullName>
    </recommendedName>
</protein>
<dbReference type="InterPro" id="IPR032675">
    <property type="entry name" value="LRR_dom_sf"/>
</dbReference>
<evidence type="ECO:0000313" key="5">
    <source>
        <dbReference type="Proteomes" id="UP001317705"/>
    </source>
</evidence>
<evidence type="ECO:0000313" key="4">
    <source>
        <dbReference type="EMBL" id="BDV44389.1"/>
    </source>
</evidence>
<dbReference type="EMBL" id="AP027151">
    <property type="protein sequence ID" value="BDV44389.1"/>
    <property type="molecule type" value="Genomic_DNA"/>
</dbReference>
<dbReference type="SUPFAM" id="SSF52047">
    <property type="entry name" value="RNI-like"/>
    <property type="match status" value="1"/>
</dbReference>
<keyword evidence="5" id="KW-1185">Reference proteome</keyword>
<dbReference type="RefSeq" id="WP_282000493.1">
    <property type="nucleotide sequence ID" value="NZ_AP027151.1"/>
</dbReference>